<proteinExistence type="inferred from homology"/>
<comment type="pathway">
    <text evidence="1 8">Metabolic intermediate biosynthesis; chorismate biosynthesis; chorismate from D-erythrose 4-phosphate and phosphoenolpyruvate: step 6/7.</text>
</comment>
<evidence type="ECO:0000256" key="1">
    <source>
        <dbReference type="ARBA" id="ARBA00004811"/>
    </source>
</evidence>
<comment type="similarity">
    <text evidence="2 8">Belongs to the EPSP synthase family.</text>
</comment>
<dbReference type="Gene3D" id="3.65.10.10">
    <property type="entry name" value="Enolpyruvate transferase domain"/>
    <property type="match status" value="2"/>
</dbReference>
<evidence type="ECO:0000256" key="5">
    <source>
        <dbReference type="ARBA" id="ARBA00022679"/>
    </source>
</evidence>
<accession>A0A7J7ICL1</accession>
<protein>
    <recommendedName>
        <fullName evidence="3 8">3-phosphoshikimate 1-carboxyvinyltransferase</fullName>
        <ecNumber evidence="3 8">2.5.1.19</ecNumber>
    </recommendedName>
</protein>
<dbReference type="NCBIfam" id="TIGR01356">
    <property type="entry name" value="aroA"/>
    <property type="match status" value="1"/>
</dbReference>
<comment type="caution">
    <text evidence="11">The sequence shown here is derived from an EMBL/GenBank/DDBJ whole genome shotgun (WGS) entry which is preliminary data.</text>
</comment>
<keyword evidence="4 8" id="KW-0028">Amino-acid biosynthesis</keyword>
<evidence type="ECO:0000313" key="11">
    <source>
        <dbReference type="EMBL" id="KAF6000404.1"/>
    </source>
</evidence>
<dbReference type="GO" id="GO:0009073">
    <property type="term" value="P:aromatic amino acid family biosynthetic process"/>
    <property type="evidence" value="ECO:0007669"/>
    <property type="project" value="UniProtKB-UniRule"/>
</dbReference>
<keyword evidence="6 8" id="KW-0057">Aromatic amino acid biosynthesis</keyword>
<dbReference type="Proteomes" id="UP000530660">
    <property type="component" value="Unassembled WGS sequence"/>
</dbReference>
<evidence type="ECO:0000256" key="3">
    <source>
        <dbReference type="ARBA" id="ARBA00012450"/>
    </source>
</evidence>
<dbReference type="EC" id="2.5.1.19" evidence="3 8"/>
<dbReference type="InterPro" id="IPR023193">
    <property type="entry name" value="EPSP_synthase_CS"/>
</dbReference>
<reference evidence="11 12" key="1">
    <citation type="journal article" date="2020" name="J. Phycol.">
        <title>Comparative genome analysis reveals Cyanidiococcus gen. nov., a new extremophilic red algal genus sister to Cyanidioschyzon (Cyanidioschyzonaceae, Rhodophyta).</title>
        <authorList>
            <person name="Liu S.-L."/>
            <person name="Chiang Y.-R."/>
            <person name="Yoon H.S."/>
            <person name="Fu H.-Y."/>
        </authorList>
    </citation>
    <scope>NUCLEOTIDE SEQUENCE [LARGE SCALE GENOMIC DNA]</scope>
    <source>
        <strain evidence="11 12">THAL066</strain>
    </source>
</reference>
<dbReference type="CDD" id="cd01556">
    <property type="entry name" value="EPSP_synthase"/>
    <property type="match status" value="1"/>
</dbReference>
<keyword evidence="5 8" id="KW-0808">Transferase</keyword>
<dbReference type="Pfam" id="PF00275">
    <property type="entry name" value="EPSP_synthase"/>
    <property type="match status" value="1"/>
</dbReference>
<feature type="domain" description="Enolpyruvate transferase" evidence="10">
    <location>
        <begin position="116"/>
        <end position="562"/>
    </location>
</feature>
<sequence length="571" mass="62161">MKAARWGLSLREDVEPTPAASMYPQNSKVVVVPSSMFVFAGIPSKILSRRTSFWCNGSVGRPENTSRCQLTGTSRVARCVRRSSRVILRSSVSDSKPKPLSPRDKSTSADDELLLKPIARIEGDVHLPGSKSLSNRVLLLAALCGDGNDAPQIRVENLLFSDDVLVMLDALKTLGIPVQADETRREAAVTGCSGRIPRRDSPIELHLGNAGTAMRPLTAVLCAVAPPEQAQPEQVFVLDGVPRMRERPIQDLVDALRQLGCDAECIRGTGCPPVRIRRKRAFTGGRASVSGKISSQYLSALLMAAPLSMADDVVLDIRDTLVSVPYVEMTMKLMQKFGVTVQQEYTRGTDGNESRRFRIPAKQRYRPPPDNVIAVEGDASSASYFLAGAAITGGDVQVHGCGSASVQGDVRFAHILEQMGATVTWSPNAIRVRRDPNRMLRGVDVDCGDIPDAAMTLAVVALFAQGRTVIRNVYNWRVKETERMQAIVTELRKLGATVQEGHDFCIIDPPTPGALRSNMLIATYDDHRMAMAFALVACGGVPVRIQNPACVRKTFPNYFEVLRSVSVPENA</sequence>
<dbReference type="PROSITE" id="PS00885">
    <property type="entry name" value="EPSP_SYNTHASE_2"/>
    <property type="match status" value="1"/>
</dbReference>
<feature type="region of interest" description="Disordered" evidence="9">
    <location>
        <begin position="90"/>
        <end position="109"/>
    </location>
</feature>
<dbReference type="AlphaFoldDB" id="A0A7J7ICL1"/>
<evidence type="ECO:0000256" key="2">
    <source>
        <dbReference type="ARBA" id="ARBA00009948"/>
    </source>
</evidence>
<dbReference type="GO" id="GO:0008652">
    <property type="term" value="P:amino acid biosynthetic process"/>
    <property type="evidence" value="ECO:0007669"/>
    <property type="project" value="UniProtKB-KW"/>
</dbReference>
<dbReference type="OrthoDB" id="197068at2759"/>
<dbReference type="UniPathway" id="UPA00053">
    <property type="reaction ID" value="UER00089"/>
</dbReference>
<dbReference type="HAMAP" id="MF_00210">
    <property type="entry name" value="EPSP_synth"/>
    <property type="match status" value="1"/>
</dbReference>
<gene>
    <name evidence="11" type="ORF">F1559_000841</name>
</gene>
<evidence type="ECO:0000256" key="4">
    <source>
        <dbReference type="ARBA" id="ARBA00022605"/>
    </source>
</evidence>
<dbReference type="GO" id="GO:0003866">
    <property type="term" value="F:3-phosphoshikimate 1-carboxyvinyltransferase activity"/>
    <property type="evidence" value="ECO:0007669"/>
    <property type="project" value="UniProtKB-UniRule"/>
</dbReference>
<evidence type="ECO:0000313" key="12">
    <source>
        <dbReference type="Proteomes" id="UP000530660"/>
    </source>
</evidence>
<evidence type="ECO:0000256" key="6">
    <source>
        <dbReference type="ARBA" id="ARBA00023141"/>
    </source>
</evidence>
<comment type="catalytic activity">
    <reaction evidence="7">
        <text>3-phosphoshikimate + phosphoenolpyruvate = 5-O-(1-carboxyvinyl)-3-phosphoshikimate + phosphate</text>
        <dbReference type="Rhea" id="RHEA:21256"/>
        <dbReference type="ChEBI" id="CHEBI:43474"/>
        <dbReference type="ChEBI" id="CHEBI:57701"/>
        <dbReference type="ChEBI" id="CHEBI:58702"/>
        <dbReference type="ChEBI" id="CHEBI:145989"/>
        <dbReference type="EC" id="2.5.1.19"/>
    </reaction>
    <physiologicalReaction direction="left-to-right" evidence="7">
        <dbReference type="Rhea" id="RHEA:21257"/>
    </physiologicalReaction>
</comment>
<evidence type="ECO:0000256" key="8">
    <source>
        <dbReference type="RuleBase" id="RU004164"/>
    </source>
</evidence>
<dbReference type="GO" id="GO:0009423">
    <property type="term" value="P:chorismate biosynthetic process"/>
    <property type="evidence" value="ECO:0007669"/>
    <property type="project" value="UniProtKB-UniRule"/>
</dbReference>
<keyword evidence="12" id="KW-1185">Reference proteome</keyword>
<evidence type="ECO:0000256" key="9">
    <source>
        <dbReference type="SAM" id="MobiDB-lite"/>
    </source>
</evidence>
<dbReference type="EMBL" id="VWRR01000020">
    <property type="protein sequence ID" value="KAF6000404.1"/>
    <property type="molecule type" value="Genomic_DNA"/>
</dbReference>
<evidence type="ECO:0000259" key="10">
    <source>
        <dbReference type="Pfam" id="PF00275"/>
    </source>
</evidence>
<feature type="compositionally biased region" description="Basic and acidic residues" evidence="9">
    <location>
        <begin position="95"/>
        <end position="108"/>
    </location>
</feature>
<dbReference type="InterPro" id="IPR001986">
    <property type="entry name" value="Enolpyruvate_Tfrase_dom"/>
</dbReference>
<dbReference type="SUPFAM" id="SSF55205">
    <property type="entry name" value="EPT/RTPC-like"/>
    <property type="match status" value="1"/>
</dbReference>
<dbReference type="PROSITE" id="PS00104">
    <property type="entry name" value="EPSP_SYNTHASE_1"/>
    <property type="match status" value="1"/>
</dbReference>
<dbReference type="PANTHER" id="PTHR21090">
    <property type="entry name" value="AROM/DEHYDROQUINATE SYNTHASE"/>
    <property type="match status" value="1"/>
</dbReference>
<evidence type="ECO:0000256" key="7">
    <source>
        <dbReference type="ARBA" id="ARBA00044633"/>
    </source>
</evidence>
<dbReference type="InterPro" id="IPR006264">
    <property type="entry name" value="EPSP_synthase"/>
</dbReference>
<dbReference type="InterPro" id="IPR036968">
    <property type="entry name" value="Enolpyruvate_Tfrase_sf"/>
</dbReference>
<organism evidence="11 12">
    <name type="scientific">Cyanidiococcus yangmingshanensis</name>
    <dbReference type="NCBI Taxonomy" id="2690220"/>
    <lineage>
        <taxon>Eukaryota</taxon>
        <taxon>Rhodophyta</taxon>
        <taxon>Bangiophyceae</taxon>
        <taxon>Cyanidiales</taxon>
        <taxon>Cyanidiaceae</taxon>
        <taxon>Cyanidiococcus</taxon>
    </lineage>
</organism>
<dbReference type="PANTHER" id="PTHR21090:SF5">
    <property type="entry name" value="PENTAFUNCTIONAL AROM POLYPEPTIDE"/>
    <property type="match status" value="1"/>
</dbReference>
<name>A0A7J7ICL1_9RHOD</name>
<dbReference type="InterPro" id="IPR013792">
    <property type="entry name" value="RNA3'P_cycl/enolpyr_Trfase_a/b"/>
</dbReference>